<dbReference type="InterPro" id="IPR036844">
    <property type="entry name" value="Hint_dom_sf"/>
</dbReference>
<protein>
    <submittedName>
        <fullName evidence="4">Type IV secretion protein Rhs</fullName>
    </submittedName>
</protein>
<dbReference type="RefSeq" id="WP_144590462.1">
    <property type="nucleotide sequence ID" value="NZ_VJWX01000224.1"/>
</dbReference>
<dbReference type="OrthoDB" id="291011at2"/>
<dbReference type="Gene3D" id="2.170.16.10">
    <property type="entry name" value="Hedgehog/Intein (Hint) domain"/>
    <property type="match status" value="1"/>
</dbReference>
<evidence type="ECO:0000256" key="1">
    <source>
        <dbReference type="ARBA" id="ARBA00022737"/>
    </source>
</evidence>
<dbReference type="EMBL" id="VJWX01000224">
    <property type="protein sequence ID" value="TVT44607.1"/>
    <property type="molecule type" value="Genomic_DNA"/>
</dbReference>
<evidence type="ECO:0000259" key="3">
    <source>
        <dbReference type="Pfam" id="PF25023"/>
    </source>
</evidence>
<gene>
    <name evidence="4" type="ORF">FNH05_21245</name>
</gene>
<dbReference type="PANTHER" id="PTHR32305:SF17">
    <property type="entry name" value="TRNA NUCLEASE WAPA"/>
    <property type="match status" value="1"/>
</dbReference>
<dbReference type="NCBIfam" id="TIGR01643">
    <property type="entry name" value="YD_repeat_2x"/>
    <property type="match status" value="1"/>
</dbReference>
<dbReference type="InterPro" id="IPR006530">
    <property type="entry name" value="YD"/>
</dbReference>
<dbReference type="InterPro" id="IPR031325">
    <property type="entry name" value="RHS_repeat"/>
</dbReference>
<keyword evidence="1" id="KW-0677">Repeat</keyword>
<evidence type="ECO:0000313" key="5">
    <source>
        <dbReference type="Proteomes" id="UP000320011"/>
    </source>
</evidence>
<name>A0A558C7E6_9PSEU</name>
<proteinExistence type="predicted"/>
<feature type="compositionally biased region" description="Low complexity" evidence="2">
    <location>
        <begin position="1626"/>
        <end position="1646"/>
    </location>
</feature>
<feature type="compositionally biased region" description="Polar residues" evidence="2">
    <location>
        <begin position="1603"/>
        <end position="1617"/>
    </location>
</feature>
<dbReference type="InterPro" id="IPR050708">
    <property type="entry name" value="T6SS_VgrG/RHS"/>
</dbReference>
<dbReference type="Gene3D" id="2.180.10.10">
    <property type="entry name" value="RHS repeat-associated core"/>
    <property type="match status" value="1"/>
</dbReference>
<dbReference type="Pfam" id="PF25023">
    <property type="entry name" value="TEN_YD-shell"/>
    <property type="match status" value="1"/>
</dbReference>
<reference evidence="4 5" key="2">
    <citation type="submission" date="2019-08" db="EMBL/GenBank/DDBJ databases">
        <title>Amycolatopsis acidicola sp. nov., isolated from peat swamp forest soil.</title>
        <authorList>
            <person name="Srisuk N."/>
        </authorList>
    </citation>
    <scope>NUCLEOTIDE SEQUENCE [LARGE SCALE GENOMIC DNA]</scope>
    <source>
        <strain evidence="4 5">TBRC 6029</strain>
    </source>
</reference>
<evidence type="ECO:0000256" key="2">
    <source>
        <dbReference type="SAM" id="MobiDB-lite"/>
    </source>
</evidence>
<reference evidence="4 5" key="1">
    <citation type="submission" date="2019-07" db="EMBL/GenBank/DDBJ databases">
        <authorList>
            <person name="Duangmal K."/>
            <person name="Teo W.F.A."/>
        </authorList>
    </citation>
    <scope>NUCLEOTIDE SEQUENCE [LARGE SCALE GENOMIC DNA]</scope>
    <source>
        <strain evidence="4 5">TBRC 6029</strain>
    </source>
</reference>
<dbReference type="NCBIfam" id="TIGR03696">
    <property type="entry name" value="Rhs_assc_core"/>
    <property type="match status" value="1"/>
</dbReference>
<dbReference type="NCBIfam" id="TIGR01443">
    <property type="entry name" value="intein_Cterm"/>
    <property type="match status" value="1"/>
</dbReference>
<dbReference type="Pfam" id="PF07591">
    <property type="entry name" value="PT-HINT"/>
    <property type="match status" value="1"/>
</dbReference>
<dbReference type="CDD" id="cd00081">
    <property type="entry name" value="Hint"/>
    <property type="match status" value="1"/>
</dbReference>
<sequence length="2279" mass="241680">MAALRGRYAWTRFFRSFIAPVVAVTLVGSLTTAPMVSAASLVKPPVVQKVPQVPVTARSLSPRPAPHNPPDAAKATAWPVAGDADVAVPAPAPPSADKTLSAVPPRVAVPGIPASLRRRAQLGTPRNSATVAPVHVHLADQQAARQAGVAGVLFTVSGATDGVSVDMDYSAFKDALGAGWGSRLRLVQLPDCALTTPTVPACQIQTPVAGSTNDPVTHTVSADVPVASASLPRQQSPMSASATASAGTVVMAATAGSSGSSGTFEASSLSPSGAWSVSGSSGAFTWSYPLAGPPVSAGSVAPNVALSYNSQAVDGLTAGTNNQVSWVGEGFDYEPGYVERVYRACADDTTLPAEQQTGDRCWVNGGKIINLNLGGQTVALVQDDATGAWHPASDTGDRVEHLTGATNGALNGEYWKVTTTDGTQYYFGRDSGPGYTNQETTKSTWTLPVYGAHPGDPCYNPTGFGSSSCTQAWRWNLDYAEDTHGNVTMYYYAPETNFYGANNGTNGVPYVRGGYVTHIDYGLRNENGTVYSAAAPDQYVFTVGERCDQSGGFQCTDANFTTANALHWPDVPVDQNCAQGAVCNTHTPTFWSRKMLNTVTTQYYTGTAYTTLDSWSLAHLFYTASDPSLWLSGITRTGYAADHTLLSQPALSFTGVVMDNRVAGYNGQPSMSRWRMSTITAETGQQTVITYSAPECTATNVPADPAQDTMRCFPVYWNPPLDKNPVLDYFHKYVTTEVDVQDPNKLSPTHTTTYTYLGTPAWHFDDNEIVKPANRTYGQFRGYGQVEARTGGGTEQKTLARTTYFRGMNGDTLPGGATRNATVTNSLGETVPDTNDFMGNPWESQTFNGDGGTELTATVTDPVVLAVTATRARTGLPSLTAGMVRDQRTRKITDLGAGGTRTQTVTSIYDNVGREVRKTDAGDGVPTLCTGTSYADDTGAWIRNLASETVVSQQTCPAPGTAQAPVVSDTRIYYDGATTLGSITKGDSTRTEQAVTNNNGTLTFGTTATATFDASGRPLTSTDALNHTTSTTYTPADGGILTQKVITNALNQTVTQTLDPGRGTITSIIDVAGHRTDLTYDQLGRTTAVWQPGRSKAQGAGANTIYTYLLRTDGPEAVTTQRLVDTGTSTGYVTSVELFDAMGQSLQTQADAEGGGRVVADKFYDTHGWATRTNNRYYTSGAPTTTVASVADSAVNDRTINSYDGAGRVTLATEYNGTTPTWTTRTVYGGDRTTTFPPSGGVITTTVTDIRGHTTEARQYTAAPTVNGSVVSGGTYQSTSYQFDPMGRTTTVTDPNSDVWAITYDLLGHALTRADPVSGTSQFVYDLNGQVTSATDARGQTLAYTYDALNRKTGEYSGSTSGTQLASWLYDTVQRGKVTSTTRYTPNGNYVTGVQAYDATGNATRTYVQLPTSEAGLGGNTYLTKYTYTTTGLQSSVTPVVAGGLVAESIVTHYDALGNPIDNQGYNTYLGAASYTAYGEPLQYTLGVNASTAWLSYGYDAQTRRVTNVNLSAQTTTRQIDDTTYSYDPAGNVTRSVDVQGPAGSPTQTQCNTYDALRRLVESWTATDNCAQAPQSATIGGPQPFWESWTFDAIGRRLTQTQHAVPGQSGDSTTTYSYPAAGQPQPTALSGTTTTGPSGTTTAGYTYDASGNQTTRTSAVMGNQTLSWDGEGRLATVNNSTVGTTSYVYDADGTQLLRRDPNTTTLFLPGEEITYNSATQATTGVRYYTVGKQTVAMRSGGAAPVYLCSDPHSTVATTYNPDNGTVTRRTMEPYGNQIGATTVTVGGATTPGPWPDQHGFLGKPLDTTTGLTDIGARKYDAATGRFISVDPILDVADPQSMTGYGYADNNPVSGSDPSGLLMIDGCGVQNTACLGDQVHAGKSTSNNGAPPASDVGRQSDDAAVDQVLAGEGISQDQINAARATKKRSISDELLTLASDLLKGLIGYDDIKRCVNGDFASCLITVVTNLPWTKVISGAQKVLRFIPRALQIIQDFRREEQAADRVLHAVVDAERDVAEERRLADGCIIRNSFPGDTRVAMADGSRKPIDQVRVGDVVTNGQAGGMAGGGDQRHVVTAVHVTYTDRDYTDVTVDTGHGRGTVTGTAGHLYWDATTGLWTRADTLRVGDRLQTEDGATVSIINLRDYTATMVTYNLTIDQLHTYYVLAGNTPVLVHNTDGLQDPIGLGPGYTARMDKFPVGQGVDFEIHVYYKGSEIGIYGSNGWFAKHGKSADVSVPESVENRLKGKAIEFMRGSGRIGPKGTEDISGDKWMRPRLTGGC</sequence>
<accession>A0A558C7E6</accession>
<dbReference type="InterPro" id="IPR030934">
    <property type="entry name" value="Intein_C"/>
</dbReference>
<comment type="caution">
    <text evidence="4">The sequence shown here is derived from an EMBL/GenBank/DDBJ whole genome shotgun (WGS) entry which is preliminary data.</text>
</comment>
<keyword evidence="5" id="KW-1185">Reference proteome</keyword>
<evidence type="ECO:0000313" key="4">
    <source>
        <dbReference type="EMBL" id="TVT44607.1"/>
    </source>
</evidence>
<dbReference type="InterPro" id="IPR022385">
    <property type="entry name" value="Rhs_assc_core"/>
</dbReference>
<organism evidence="4 5">
    <name type="scientific">Amycolatopsis rhizosphaerae</name>
    <dbReference type="NCBI Taxonomy" id="2053003"/>
    <lineage>
        <taxon>Bacteria</taxon>
        <taxon>Bacillati</taxon>
        <taxon>Actinomycetota</taxon>
        <taxon>Actinomycetes</taxon>
        <taxon>Pseudonocardiales</taxon>
        <taxon>Pseudonocardiaceae</taxon>
        <taxon>Amycolatopsis</taxon>
    </lineage>
</organism>
<dbReference type="Pfam" id="PF05593">
    <property type="entry name" value="RHS_repeat"/>
    <property type="match status" value="1"/>
</dbReference>
<dbReference type="PANTHER" id="PTHR32305">
    <property type="match status" value="1"/>
</dbReference>
<dbReference type="SUPFAM" id="SSF51294">
    <property type="entry name" value="Hedgehog/intein (Hint) domain"/>
    <property type="match status" value="1"/>
</dbReference>
<feature type="region of interest" description="Disordered" evidence="2">
    <location>
        <begin position="1603"/>
        <end position="1646"/>
    </location>
</feature>
<dbReference type="InterPro" id="IPR056823">
    <property type="entry name" value="TEN-like_YD-shell"/>
</dbReference>
<dbReference type="Proteomes" id="UP000320011">
    <property type="component" value="Unassembled WGS sequence"/>
</dbReference>
<feature type="domain" description="Teneurin-like YD-shell" evidence="3">
    <location>
        <begin position="1492"/>
        <end position="1718"/>
    </location>
</feature>